<dbReference type="SUPFAM" id="SSF53335">
    <property type="entry name" value="S-adenosyl-L-methionine-dependent methyltransferases"/>
    <property type="match status" value="1"/>
</dbReference>
<evidence type="ECO:0000256" key="2">
    <source>
        <dbReference type="ARBA" id="ARBA00022679"/>
    </source>
</evidence>
<gene>
    <name evidence="5" type="ORF">C8Q69DRAFT_458175</name>
</gene>
<dbReference type="InterPro" id="IPR051654">
    <property type="entry name" value="Meroterpenoid_MTases"/>
</dbReference>
<dbReference type="VEuPathDB" id="FungiDB:C8Q69DRAFT_458175"/>
<dbReference type="GeneID" id="39599245"/>
<keyword evidence="2" id="KW-0808">Transferase</keyword>
<organism evidence="5 6">
    <name type="scientific">Byssochlamys spectabilis</name>
    <name type="common">Paecilomyces variotii</name>
    <dbReference type="NCBI Taxonomy" id="264951"/>
    <lineage>
        <taxon>Eukaryota</taxon>
        <taxon>Fungi</taxon>
        <taxon>Dikarya</taxon>
        <taxon>Ascomycota</taxon>
        <taxon>Pezizomycotina</taxon>
        <taxon>Eurotiomycetes</taxon>
        <taxon>Eurotiomycetidae</taxon>
        <taxon>Eurotiales</taxon>
        <taxon>Thermoascaceae</taxon>
        <taxon>Paecilomyces</taxon>
    </lineage>
</organism>
<evidence type="ECO:0000256" key="1">
    <source>
        <dbReference type="ARBA" id="ARBA00005179"/>
    </source>
</evidence>
<proteinExistence type="inferred from homology"/>
<keyword evidence="3" id="KW-0949">S-adenosyl-L-methionine</keyword>
<comment type="caution">
    <text evidence="5">The sequence shown here is derived from an EMBL/GenBank/DDBJ whole genome shotgun (WGS) entry which is preliminary data.</text>
</comment>
<comment type="similarity">
    <text evidence="4">Belongs to the class I-like SAM-binding methyltransferase superfamily.</text>
</comment>
<sequence>MYILTTSQFPYPCIGMFRFLDLSIPSSPYYNEVIERLRAGEIFLDLGCCFGQELRQLAFDGAPSENLYGSDLRLDFMELGYDLFLDKDKLKSRFIASDIFDPASALLKELSGKVDIIHTGSFFHLFDWDQQVAIAKQAVSILRHRPGSLIVGRQVGHVEAKEDPRRSGAGLRYKHNPESWQKLWDQVGSETGSKWKVEAYAEPFNHGMRLVHDEGTIRLRFAVRRL</sequence>
<evidence type="ECO:0000256" key="3">
    <source>
        <dbReference type="ARBA" id="ARBA00022691"/>
    </source>
</evidence>
<evidence type="ECO:0000256" key="4">
    <source>
        <dbReference type="ARBA" id="ARBA00038314"/>
    </source>
</evidence>
<dbReference type="Proteomes" id="UP000283841">
    <property type="component" value="Unassembled WGS sequence"/>
</dbReference>
<name>A0A443I2E0_BYSSP</name>
<reference evidence="5 6" key="1">
    <citation type="journal article" date="2018" name="Front. Microbiol.">
        <title>Genomic and genetic insights into a cosmopolitan fungus, Paecilomyces variotii (Eurotiales).</title>
        <authorList>
            <person name="Urquhart A.S."/>
            <person name="Mondo S.J."/>
            <person name="Makela M.R."/>
            <person name="Hane J.K."/>
            <person name="Wiebenga A."/>
            <person name="He G."/>
            <person name="Mihaltcheva S."/>
            <person name="Pangilinan J."/>
            <person name="Lipzen A."/>
            <person name="Barry K."/>
            <person name="de Vries R.P."/>
            <person name="Grigoriev I.V."/>
            <person name="Idnurm A."/>
        </authorList>
    </citation>
    <scope>NUCLEOTIDE SEQUENCE [LARGE SCALE GENOMIC DNA]</scope>
    <source>
        <strain evidence="5 6">CBS 101075</strain>
    </source>
</reference>
<dbReference type="PANTHER" id="PTHR35897:SF1">
    <property type="entry name" value="METHYLTRANSFERASE AUSD"/>
    <property type="match status" value="1"/>
</dbReference>
<evidence type="ECO:0000313" key="6">
    <source>
        <dbReference type="Proteomes" id="UP000283841"/>
    </source>
</evidence>
<dbReference type="InterPro" id="IPR029063">
    <property type="entry name" value="SAM-dependent_MTases_sf"/>
</dbReference>
<accession>A0A443I2E0</accession>
<dbReference type="Gene3D" id="3.40.50.150">
    <property type="entry name" value="Vaccinia Virus protein VP39"/>
    <property type="match status" value="1"/>
</dbReference>
<comment type="pathway">
    <text evidence="1">Secondary metabolite biosynthesis.</text>
</comment>
<dbReference type="EMBL" id="RCNU01000002">
    <property type="protein sequence ID" value="RWQ98233.1"/>
    <property type="molecule type" value="Genomic_DNA"/>
</dbReference>
<dbReference type="RefSeq" id="XP_028487878.1">
    <property type="nucleotide sequence ID" value="XM_028629968.1"/>
</dbReference>
<dbReference type="GO" id="GO:0016740">
    <property type="term" value="F:transferase activity"/>
    <property type="evidence" value="ECO:0007669"/>
    <property type="project" value="UniProtKB-KW"/>
</dbReference>
<evidence type="ECO:0000313" key="5">
    <source>
        <dbReference type="EMBL" id="RWQ98233.1"/>
    </source>
</evidence>
<dbReference type="PANTHER" id="PTHR35897">
    <property type="entry name" value="METHYLTRANSFERASE AUSD"/>
    <property type="match status" value="1"/>
</dbReference>
<dbReference type="STRING" id="264951.A0A443I2E0"/>
<protein>
    <recommendedName>
        <fullName evidence="7">Methyltransferase domain-containing protein</fullName>
    </recommendedName>
</protein>
<evidence type="ECO:0008006" key="7">
    <source>
        <dbReference type="Google" id="ProtNLM"/>
    </source>
</evidence>
<keyword evidence="6" id="KW-1185">Reference proteome</keyword>
<dbReference type="AlphaFoldDB" id="A0A443I2E0"/>